<organism evidence="1 2">
    <name type="scientific">Russula ochroleuca</name>
    <dbReference type="NCBI Taxonomy" id="152965"/>
    <lineage>
        <taxon>Eukaryota</taxon>
        <taxon>Fungi</taxon>
        <taxon>Dikarya</taxon>
        <taxon>Basidiomycota</taxon>
        <taxon>Agaricomycotina</taxon>
        <taxon>Agaricomycetes</taxon>
        <taxon>Russulales</taxon>
        <taxon>Russulaceae</taxon>
        <taxon>Russula</taxon>
    </lineage>
</organism>
<sequence>MSWIQNHWEKKFVDDAETKLKQLMIEYCEQAAAYEEDPLPSVQPGGIDTRLPLYMSLAGKYGLDDDDNMDIDELYSIPHTVFSSSAETDTKKQNRIKPLLMEALQMLKYYLKKESLSFTEGWSLDEEELIKDAPEEDLLHKLVNDNSQNTMDRVMRSLGDYNITSTHILPMIV</sequence>
<reference evidence="1" key="1">
    <citation type="submission" date="2019-10" db="EMBL/GenBank/DDBJ databases">
        <authorList>
            <consortium name="DOE Joint Genome Institute"/>
            <person name="Kuo A."/>
            <person name="Miyauchi S."/>
            <person name="Kiss E."/>
            <person name="Drula E."/>
            <person name="Kohler A."/>
            <person name="Sanchez-Garcia M."/>
            <person name="Andreopoulos B."/>
            <person name="Barry K.W."/>
            <person name="Bonito G."/>
            <person name="Buee M."/>
            <person name="Carver A."/>
            <person name="Chen C."/>
            <person name="Cichocki N."/>
            <person name="Clum A."/>
            <person name="Culley D."/>
            <person name="Crous P.W."/>
            <person name="Fauchery L."/>
            <person name="Girlanda M."/>
            <person name="Hayes R."/>
            <person name="Keri Z."/>
            <person name="LaButti K."/>
            <person name="Lipzen A."/>
            <person name="Lombard V."/>
            <person name="Magnuson J."/>
            <person name="Maillard F."/>
            <person name="Morin E."/>
            <person name="Murat C."/>
            <person name="Nolan M."/>
            <person name="Ohm R."/>
            <person name="Pangilinan J."/>
            <person name="Pereira M."/>
            <person name="Perotto S."/>
            <person name="Peter M."/>
            <person name="Riley R."/>
            <person name="Sitrit Y."/>
            <person name="Stielow B."/>
            <person name="Szollosi G."/>
            <person name="Zifcakova L."/>
            <person name="Stursova M."/>
            <person name="Spatafora J.W."/>
            <person name="Tedersoo L."/>
            <person name="Vaario L.-M."/>
            <person name="Yamada A."/>
            <person name="Yan M."/>
            <person name="Wang P."/>
            <person name="Xu J."/>
            <person name="Bruns T."/>
            <person name="Baldrian P."/>
            <person name="Vilgalys R."/>
            <person name="Henrissat B."/>
            <person name="Grigoriev I.V."/>
            <person name="Hibbett D."/>
            <person name="Nagy L.G."/>
            <person name="Martin F.M."/>
        </authorList>
    </citation>
    <scope>NUCLEOTIDE SEQUENCE</scope>
    <source>
        <strain evidence="1">Prilba</strain>
    </source>
</reference>
<dbReference type="OrthoDB" id="3262464at2759"/>
<dbReference type="EMBL" id="WHVB01000009">
    <property type="protein sequence ID" value="KAF8479700.1"/>
    <property type="molecule type" value="Genomic_DNA"/>
</dbReference>
<dbReference type="Proteomes" id="UP000759537">
    <property type="component" value="Unassembled WGS sequence"/>
</dbReference>
<protein>
    <submittedName>
        <fullName evidence="1">Uncharacterized protein</fullName>
    </submittedName>
</protein>
<proteinExistence type="predicted"/>
<accession>A0A9P5T8F2</accession>
<reference evidence="1" key="2">
    <citation type="journal article" date="2020" name="Nat. Commun.">
        <title>Large-scale genome sequencing of mycorrhizal fungi provides insights into the early evolution of symbiotic traits.</title>
        <authorList>
            <person name="Miyauchi S."/>
            <person name="Kiss E."/>
            <person name="Kuo A."/>
            <person name="Drula E."/>
            <person name="Kohler A."/>
            <person name="Sanchez-Garcia M."/>
            <person name="Morin E."/>
            <person name="Andreopoulos B."/>
            <person name="Barry K.W."/>
            <person name="Bonito G."/>
            <person name="Buee M."/>
            <person name="Carver A."/>
            <person name="Chen C."/>
            <person name="Cichocki N."/>
            <person name="Clum A."/>
            <person name="Culley D."/>
            <person name="Crous P.W."/>
            <person name="Fauchery L."/>
            <person name="Girlanda M."/>
            <person name="Hayes R.D."/>
            <person name="Keri Z."/>
            <person name="LaButti K."/>
            <person name="Lipzen A."/>
            <person name="Lombard V."/>
            <person name="Magnuson J."/>
            <person name="Maillard F."/>
            <person name="Murat C."/>
            <person name="Nolan M."/>
            <person name="Ohm R.A."/>
            <person name="Pangilinan J."/>
            <person name="Pereira M.F."/>
            <person name="Perotto S."/>
            <person name="Peter M."/>
            <person name="Pfister S."/>
            <person name="Riley R."/>
            <person name="Sitrit Y."/>
            <person name="Stielow J.B."/>
            <person name="Szollosi G."/>
            <person name="Zifcakova L."/>
            <person name="Stursova M."/>
            <person name="Spatafora J.W."/>
            <person name="Tedersoo L."/>
            <person name="Vaario L.M."/>
            <person name="Yamada A."/>
            <person name="Yan M."/>
            <person name="Wang P."/>
            <person name="Xu J."/>
            <person name="Bruns T."/>
            <person name="Baldrian P."/>
            <person name="Vilgalys R."/>
            <person name="Dunand C."/>
            <person name="Henrissat B."/>
            <person name="Grigoriev I.V."/>
            <person name="Hibbett D."/>
            <person name="Nagy L.G."/>
            <person name="Martin F.M."/>
        </authorList>
    </citation>
    <scope>NUCLEOTIDE SEQUENCE</scope>
    <source>
        <strain evidence="1">Prilba</strain>
    </source>
</reference>
<evidence type="ECO:0000313" key="1">
    <source>
        <dbReference type="EMBL" id="KAF8479700.1"/>
    </source>
</evidence>
<name>A0A9P5T8F2_9AGAM</name>
<evidence type="ECO:0000313" key="2">
    <source>
        <dbReference type="Proteomes" id="UP000759537"/>
    </source>
</evidence>
<gene>
    <name evidence="1" type="ORF">DFH94DRAFT_693162</name>
</gene>
<dbReference type="AlphaFoldDB" id="A0A9P5T8F2"/>
<comment type="caution">
    <text evidence="1">The sequence shown here is derived from an EMBL/GenBank/DDBJ whole genome shotgun (WGS) entry which is preliminary data.</text>
</comment>
<keyword evidence="2" id="KW-1185">Reference proteome</keyword>